<feature type="compositionally biased region" description="Polar residues" evidence="1">
    <location>
        <begin position="151"/>
        <end position="178"/>
    </location>
</feature>
<sequence length="287" mass="30212">MGHSEDFGLQPKSQEEADPRLKRGASWPTGFSKTPEPVEEAQGQLASTDTPQGRWCGCSIYTAGLGDAKELGDLRITGPSGRDQGLPAVAQICGQGAAQHPPVPHGSCKENLLPTDAPLGRSRTPQCSAPNAADVLDSPAQLLSLEKPQSRESSLSTAPQTSLPGTAHTGCTAQVSEDVSSHPWPGPGWAARREDGALVTPGVRWARDRIKPRAGARARDSTVLPRWLRLTPCWAVRSWGPRLPASGPQRPAPGGVDGGKCREQVGAGEARMVSVPGVPWGQQDWGG</sequence>
<keyword evidence="2" id="KW-1185">Reference proteome</keyword>
<dbReference type="AlphaFoldDB" id="A0AAX6SUM8"/>
<reference evidence="3" key="1">
    <citation type="submission" date="2025-08" db="UniProtKB">
        <authorList>
            <consortium name="RefSeq"/>
        </authorList>
    </citation>
    <scope>IDENTIFICATION</scope>
</reference>
<proteinExistence type="predicted"/>
<dbReference type="RefSeq" id="XP_021112146.1">
    <property type="nucleotide sequence ID" value="XM_021256487.1"/>
</dbReference>
<dbReference type="GeneID" id="110348719"/>
<evidence type="ECO:0000256" key="1">
    <source>
        <dbReference type="SAM" id="MobiDB-lite"/>
    </source>
</evidence>
<protein>
    <submittedName>
        <fullName evidence="3">Uncharacterized protein LOC110348719</fullName>
    </submittedName>
</protein>
<feature type="region of interest" description="Disordered" evidence="1">
    <location>
        <begin position="147"/>
        <end position="192"/>
    </location>
</feature>
<feature type="region of interest" description="Disordered" evidence="1">
    <location>
        <begin position="1"/>
        <end position="50"/>
    </location>
</feature>
<evidence type="ECO:0000313" key="3">
    <source>
        <dbReference type="RefSeq" id="XP_021112146.1"/>
    </source>
</evidence>
<dbReference type="Proteomes" id="UP000694906">
    <property type="component" value="Unplaced"/>
</dbReference>
<evidence type="ECO:0000313" key="2">
    <source>
        <dbReference type="Proteomes" id="UP000694906"/>
    </source>
</evidence>
<feature type="region of interest" description="Disordered" evidence="1">
    <location>
        <begin position="268"/>
        <end position="287"/>
    </location>
</feature>
<name>A0AAX6SUM8_HETGA</name>
<organism evidence="2 3">
    <name type="scientific">Heterocephalus glaber</name>
    <name type="common">Naked mole rat</name>
    <dbReference type="NCBI Taxonomy" id="10181"/>
    <lineage>
        <taxon>Eukaryota</taxon>
        <taxon>Metazoa</taxon>
        <taxon>Chordata</taxon>
        <taxon>Craniata</taxon>
        <taxon>Vertebrata</taxon>
        <taxon>Euteleostomi</taxon>
        <taxon>Mammalia</taxon>
        <taxon>Eutheria</taxon>
        <taxon>Euarchontoglires</taxon>
        <taxon>Glires</taxon>
        <taxon>Rodentia</taxon>
        <taxon>Hystricomorpha</taxon>
        <taxon>Bathyergidae</taxon>
        <taxon>Heterocephalus</taxon>
    </lineage>
</organism>
<gene>
    <name evidence="3" type="primary">LOC110348719</name>
</gene>
<accession>A0AAX6SUM8</accession>